<reference evidence="2" key="1">
    <citation type="submission" date="2019-08" db="EMBL/GenBank/DDBJ databases">
        <authorList>
            <person name="Kucharzyk K."/>
            <person name="Murdoch R.W."/>
            <person name="Higgins S."/>
            <person name="Loffler F."/>
        </authorList>
    </citation>
    <scope>NUCLEOTIDE SEQUENCE</scope>
</reference>
<accession>A0A644Z685</accession>
<dbReference type="AlphaFoldDB" id="A0A644Z685"/>
<evidence type="ECO:0000256" key="1">
    <source>
        <dbReference type="SAM" id="Phobius"/>
    </source>
</evidence>
<evidence type="ECO:0000313" key="2">
    <source>
        <dbReference type="EMBL" id="MPM33604.1"/>
    </source>
</evidence>
<gene>
    <name evidence="2" type="ORF">SDC9_80181</name>
</gene>
<protein>
    <submittedName>
        <fullName evidence="2">Uncharacterized protein</fullName>
    </submittedName>
</protein>
<name>A0A644Z685_9ZZZZ</name>
<sequence>MQGVSAVKAIAIAQSQGQKIYTINPSNRDTALPKLSLGGDVGAEIRNAIEAGKEVTFHENQINAYGWHGLGYVITDSDTGAGAYLINGTGNGAVLLFFAIIFFMMLFFIPAIIGVVTTAVLISTITINIAFLAAFLLMACII</sequence>
<comment type="caution">
    <text evidence="2">The sequence shown here is derived from an EMBL/GenBank/DDBJ whole genome shotgun (WGS) entry which is preliminary data.</text>
</comment>
<organism evidence="2">
    <name type="scientific">bioreactor metagenome</name>
    <dbReference type="NCBI Taxonomy" id="1076179"/>
    <lineage>
        <taxon>unclassified sequences</taxon>
        <taxon>metagenomes</taxon>
        <taxon>ecological metagenomes</taxon>
    </lineage>
</organism>
<proteinExistence type="predicted"/>
<keyword evidence="1" id="KW-0472">Membrane</keyword>
<feature type="transmembrane region" description="Helical" evidence="1">
    <location>
        <begin position="119"/>
        <end position="141"/>
    </location>
</feature>
<feature type="transmembrane region" description="Helical" evidence="1">
    <location>
        <begin position="93"/>
        <end position="113"/>
    </location>
</feature>
<keyword evidence="1" id="KW-0812">Transmembrane</keyword>
<dbReference type="EMBL" id="VSSQ01006707">
    <property type="protein sequence ID" value="MPM33604.1"/>
    <property type="molecule type" value="Genomic_DNA"/>
</dbReference>
<keyword evidence="1" id="KW-1133">Transmembrane helix</keyword>